<keyword evidence="1" id="KW-0472">Membrane</keyword>
<evidence type="ECO:0000313" key="3">
    <source>
        <dbReference type="Proteomes" id="UP001462640"/>
    </source>
</evidence>
<organism evidence="2 3">
    <name type="scientific">Roseateles flavus</name>
    <dbReference type="NCBI Taxonomy" id="3149041"/>
    <lineage>
        <taxon>Bacteria</taxon>
        <taxon>Pseudomonadati</taxon>
        <taxon>Pseudomonadota</taxon>
        <taxon>Betaproteobacteria</taxon>
        <taxon>Burkholderiales</taxon>
        <taxon>Sphaerotilaceae</taxon>
        <taxon>Roseateles</taxon>
    </lineage>
</organism>
<sequence length="340" mass="37235">MASLASRWQRWWSARHPRADTHHLTQRNLYILPTRPGLFFCATLAVLLLASINEQLSLGFALSFLLAGAGLASMLATHANLRGLDLDLRPPDAVEAGSEAPLLLRLHNPGPARYGIALAADRREWRQFLKADPLGGSAWADVPAQGHAQVQVALPALPRGLHALPALRLETRFPLGLFRAWSYWRPASPLLVYPRAEALPPALPGGSGDGPRLQTPAAGARGGDEVQGLRPYQRGDRPRDIHWKKALPQGDAPPQWWVRERLPPQGQALWLRWADTAGLDDEARLARLCAWVRQADGQGLRFGLQIPGRQLDPDSGDGHLQACLRALALHGMPEEQEPAA</sequence>
<dbReference type="PANTHER" id="PTHR34351:SF1">
    <property type="entry name" value="SLR1927 PROTEIN"/>
    <property type="match status" value="1"/>
</dbReference>
<comment type="caution">
    <text evidence="2">The sequence shown here is derived from an EMBL/GenBank/DDBJ whole genome shotgun (WGS) entry which is preliminary data.</text>
</comment>
<evidence type="ECO:0000313" key="2">
    <source>
        <dbReference type="EMBL" id="MEO3714244.1"/>
    </source>
</evidence>
<dbReference type="RefSeq" id="WP_347611356.1">
    <property type="nucleotide sequence ID" value="NZ_JBDPZC010000007.1"/>
</dbReference>
<reference evidence="2 3" key="1">
    <citation type="submission" date="2024-05" db="EMBL/GenBank/DDBJ databases">
        <title>Roseateles sp. 2.12 16S ribosomal RNA gene Genome sequencing and assembly.</title>
        <authorList>
            <person name="Woo H."/>
        </authorList>
    </citation>
    <scope>NUCLEOTIDE SEQUENCE [LARGE SCALE GENOMIC DNA]</scope>
    <source>
        <strain evidence="2 3">2.12</strain>
    </source>
</reference>
<keyword evidence="3" id="KW-1185">Reference proteome</keyword>
<keyword evidence="1" id="KW-0812">Transmembrane</keyword>
<dbReference type="EMBL" id="JBDPZC010000007">
    <property type="protein sequence ID" value="MEO3714244.1"/>
    <property type="molecule type" value="Genomic_DNA"/>
</dbReference>
<keyword evidence="1" id="KW-1133">Transmembrane helix</keyword>
<name>A0ABV0GGS1_9BURK</name>
<protein>
    <submittedName>
        <fullName evidence="2">DUF58 domain-containing protein</fullName>
    </submittedName>
</protein>
<dbReference type="Proteomes" id="UP001462640">
    <property type="component" value="Unassembled WGS sequence"/>
</dbReference>
<dbReference type="PANTHER" id="PTHR34351">
    <property type="entry name" value="SLR1927 PROTEIN-RELATED"/>
    <property type="match status" value="1"/>
</dbReference>
<gene>
    <name evidence="2" type="ORF">ABDJ40_15875</name>
</gene>
<accession>A0ABV0GGS1</accession>
<feature type="transmembrane region" description="Helical" evidence="1">
    <location>
        <begin position="36"/>
        <end position="52"/>
    </location>
</feature>
<proteinExistence type="predicted"/>
<feature type="transmembrane region" description="Helical" evidence="1">
    <location>
        <begin position="58"/>
        <end position="79"/>
    </location>
</feature>
<evidence type="ECO:0000256" key="1">
    <source>
        <dbReference type="SAM" id="Phobius"/>
    </source>
</evidence>